<reference evidence="3" key="1">
    <citation type="submission" date="2020-01" db="EMBL/GenBank/DDBJ databases">
        <authorList>
            <person name="Feng Z.H.Z."/>
        </authorList>
    </citation>
    <scope>NUCLEOTIDE SEQUENCE</scope>
    <source>
        <strain evidence="3">CBS107.38</strain>
    </source>
</reference>
<feature type="compositionally biased region" description="Low complexity" evidence="1">
    <location>
        <begin position="478"/>
        <end position="493"/>
    </location>
</feature>
<evidence type="ECO:0000259" key="2">
    <source>
        <dbReference type="PROSITE" id="PS50127"/>
    </source>
</evidence>
<comment type="caution">
    <text evidence="3">The sequence shown here is derived from an EMBL/GenBank/DDBJ whole genome shotgun (WGS) entry which is preliminary data.</text>
</comment>
<feature type="compositionally biased region" description="Low complexity" evidence="1">
    <location>
        <begin position="595"/>
        <end position="605"/>
    </location>
</feature>
<protein>
    <recommendedName>
        <fullName evidence="2">UBC core domain-containing protein</fullName>
    </recommendedName>
</protein>
<dbReference type="SUPFAM" id="SSF54495">
    <property type="entry name" value="UBC-like"/>
    <property type="match status" value="1"/>
</dbReference>
<dbReference type="PROSITE" id="PS50127">
    <property type="entry name" value="UBC_2"/>
    <property type="match status" value="1"/>
</dbReference>
<accession>A0A8H7B3T6</accession>
<feature type="domain" description="UBC core" evidence="2">
    <location>
        <begin position="13"/>
        <end position="184"/>
    </location>
</feature>
<dbReference type="EMBL" id="JAAABM010000008">
    <property type="protein sequence ID" value="KAF7675845.1"/>
    <property type="molecule type" value="Genomic_DNA"/>
</dbReference>
<gene>
    <name evidence="3" type="ORF">GT037_006564</name>
</gene>
<feature type="compositionally biased region" description="Basic and acidic residues" evidence="1">
    <location>
        <begin position="554"/>
        <end position="566"/>
    </location>
</feature>
<dbReference type="Pfam" id="PF00179">
    <property type="entry name" value="UQ_con"/>
    <property type="match status" value="1"/>
</dbReference>
<evidence type="ECO:0000256" key="1">
    <source>
        <dbReference type="SAM" id="MobiDB-lite"/>
    </source>
</evidence>
<dbReference type="Gene3D" id="3.10.110.10">
    <property type="entry name" value="Ubiquitin Conjugating Enzyme"/>
    <property type="match status" value="1"/>
</dbReference>
<dbReference type="GeneID" id="62204789"/>
<dbReference type="Proteomes" id="UP000596902">
    <property type="component" value="Unassembled WGS sequence"/>
</dbReference>
<sequence length="1144" mass="126881">MPLSVSASALPSFRKQHLLVEFSRLRYAQLDGIFLSITPGDPSLWFGVIFVRKGPYAPAVLRFQISFPPSYPAIPPLVTFSTDVFHPLLTPLTTYTYTTGSADTDTVSATDEERLPPGGFSLRHGFPHWFGRARRSVPNSRDVSASSNVLPMRSDSNVTPGVLGGSQPTAEYSIVRMLEYIRSTFSEESILDSLPLEAAANPGAYHAWRAHRAPVLQSQQSNPTSPSLEPPTAENPEGASALGRNRRPGEWNWEGVWEDRVRKAVKASISEPVLFGTGAGEDIIRFREADDEMHEQMKKQMEVAAAQIGEAYLRIGYSSYPSPFRLTLTSLRVERPRALETTRGESERTAVTELPFVAVSSESTMITTITAGGVFSDRTPLCPPPLTIQKKSRKATFRRRIFRKSTPTSSDDQYVFGPLDDIIDEIKSDIWGLPPDYSFESSVFDWARPLKAPWSVTPLPVSRTPSDHPLTIRKNRNSRSSASGSSLGHSMASPRNNSYDEPESGGPVRSVYTTEFPPWPSTDMLSSKAMHASKPPDFAAGAEHMSAQQALEKVNSKPEHRAEPPKRRMSKLRLFTNGLPLLRRQNTGDTSVGVGDTPDSSSPTGTTSLAFHVGIEEGSSVEYPGDEAVEAYLLRNARNGEKFSSIMGRIAKRLPSPTDFDHETSDAQVSGSTSLLPTTLRAAIRLFPEEKLVTEEYQELGVAIDIEGVLYNRTPLPDTGIDVIFVVDNGYYVTTACLERSLDAVNGALHHLGHEDRLALYTTHCTHRDVTGNRPEVLYPLQSVCADVEEIFQELTSGIAQSGSQLWDPPRPNPSMTDVILGIARSMQGKHLKAGLTHIIVLSPAAHVLHDVSKTSPGLYIHRISPALLPYRREPDFQDTVCLEDCCKNVLASNWCKYQSTSGRIKRILKNARSEKPVGELTDLSVEIRPKSGCEVLDVYGRKAIPHLFPGQVHTLFTRLRIKKAETQSVKLDSDDPILNSSLDANGLRQELLNAVRVGATKVHILDVQVLHHTSLHGARSWIYTESPLILTRELGGLTPPQDTSMEFYRRQIFFSLVQGSANEAKIMAEKTLGTLPEYHEQAKKLLKRMAQEVECHIAIREYEKKHRQRLPLCPGPIEMEGPHEWLDDVWTRKKNKRSGVDMA</sequence>
<dbReference type="InterPro" id="IPR000608">
    <property type="entry name" value="UBC"/>
</dbReference>
<proteinExistence type="predicted"/>
<evidence type="ECO:0000313" key="4">
    <source>
        <dbReference type="Proteomes" id="UP000596902"/>
    </source>
</evidence>
<feature type="region of interest" description="Disordered" evidence="1">
    <location>
        <begin position="583"/>
        <end position="605"/>
    </location>
</feature>
<reference evidence="3" key="2">
    <citation type="submission" date="2020-08" db="EMBL/GenBank/DDBJ databases">
        <title>Draft Genome Sequence of Cumin Blight Pathogen Alternaria burnsii.</title>
        <authorList>
            <person name="Feng Z."/>
        </authorList>
    </citation>
    <scope>NUCLEOTIDE SEQUENCE</scope>
    <source>
        <strain evidence="3">CBS107.38</strain>
    </source>
</reference>
<evidence type="ECO:0000313" key="3">
    <source>
        <dbReference type="EMBL" id="KAF7675845.1"/>
    </source>
</evidence>
<organism evidence="3 4">
    <name type="scientific">Alternaria burnsii</name>
    <dbReference type="NCBI Taxonomy" id="1187904"/>
    <lineage>
        <taxon>Eukaryota</taxon>
        <taxon>Fungi</taxon>
        <taxon>Dikarya</taxon>
        <taxon>Ascomycota</taxon>
        <taxon>Pezizomycotina</taxon>
        <taxon>Dothideomycetes</taxon>
        <taxon>Pleosporomycetidae</taxon>
        <taxon>Pleosporales</taxon>
        <taxon>Pleosporineae</taxon>
        <taxon>Pleosporaceae</taxon>
        <taxon>Alternaria</taxon>
        <taxon>Alternaria sect. Alternaria</taxon>
    </lineage>
</organism>
<feature type="region of interest" description="Disordered" evidence="1">
    <location>
        <begin position="215"/>
        <end position="247"/>
    </location>
</feature>
<dbReference type="CDD" id="cd23814">
    <property type="entry name" value="UEV_AKTIP"/>
    <property type="match status" value="1"/>
</dbReference>
<feature type="compositionally biased region" description="Polar residues" evidence="1">
    <location>
        <begin position="216"/>
        <end position="227"/>
    </location>
</feature>
<name>A0A8H7B3T6_9PLEO</name>
<dbReference type="RefSeq" id="XP_038786108.1">
    <property type="nucleotide sequence ID" value="XM_038931611.1"/>
</dbReference>
<dbReference type="InterPro" id="IPR016135">
    <property type="entry name" value="UBQ-conjugating_enzyme/RWD"/>
</dbReference>
<dbReference type="AlphaFoldDB" id="A0A8H7B3T6"/>
<keyword evidence="4" id="KW-1185">Reference proteome</keyword>
<feature type="region of interest" description="Disordered" evidence="1">
    <location>
        <begin position="457"/>
        <end position="566"/>
    </location>
</feature>